<keyword evidence="3" id="KW-1185">Reference proteome</keyword>
<comment type="caution">
    <text evidence="2">The sequence shown here is derived from an EMBL/GenBank/DDBJ whole genome shotgun (WGS) entry which is preliminary data.</text>
</comment>
<dbReference type="AlphaFoldDB" id="A0AAV7QE24"/>
<reference evidence="2" key="1">
    <citation type="journal article" date="2022" name="bioRxiv">
        <title>Sequencing and chromosome-scale assembly of the giantPleurodeles waltlgenome.</title>
        <authorList>
            <person name="Brown T."/>
            <person name="Elewa A."/>
            <person name="Iarovenko S."/>
            <person name="Subramanian E."/>
            <person name="Araus A.J."/>
            <person name="Petzold A."/>
            <person name="Susuki M."/>
            <person name="Suzuki K.-i.T."/>
            <person name="Hayashi T."/>
            <person name="Toyoda A."/>
            <person name="Oliveira C."/>
            <person name="Osipova E."/>
            <person name="Leigh N.D."/>
            <person name="Simon A."/>
            <person name="Yun M.H."/>
        </authorList>
    </citation>
    <scope>NUCLEOTIDE SEQUENCE</scope>
    <source>
        <strain evidence="2">20211129_DDA</strain>
        <tissue evidence="2">Liver</tissue>
    </source>
</reference>
<evidence type="ECO:0000256" key="1">
    <source>
        <dbReference type="SAM" id="MobiDB-lite"/>
    </source>
</evidence>
<evidence type="ECO:0000313" key="2">
    <source>
        <dbReference type="EMBL" id="KAJ1137786.1"/>
    </source>
</evidence>
<organism evidence="2 3">
    <name type="scientific">Pleurodeles waltl</name>
    <name type="common">Iberian ribbed newt</name>
    <dbReference type="NCBI Taxonomy" id="8319"/>
    <lineage>
        <taxon>Eukaryota</taxon>
        <taxon>Metazoa</taxon>
        <taxon>Chordata</taxon>
        <taxon>Craniata</taxon>
        <taxon>Vertebrata</taxon>
        <taxon>Euteleostomi</taxon>
        <taxon>Amphibia</taxon>
        <taxon>Batrachia</taxon>
        <taxon>Caudata</taxon>
        <taxon>Salamandroidea</taxon>
        <taxon>Salamandridae</taxon>
        <taxon>Pleurodelinae</taxon>
        <taxon>Pleurodeles</taxon>
    </lineage>
</organism>
<protein>
    <submittedName>
        <fullName evidence="2">Uncharacterized protein</fullName>
    </submittedName>
</protein>
<sequence length="101" mass="11263">MRRVLRAQKVPLQLSRSRVEHSQPAVQLAEVLESVDAFPMIAEDQKNGKSKELMNTNEKKSDFVAEEQGSGVLLTRRPPSYNEVGGLDVRQEDADLESGEP</sequence>
<dbReference type="EMBL" id="JANPWB010000010">
    <property type="protein sequence ID" value="KAJ1137786.1"/>
    <property type="molecule type" value="Genomic_DNA"/>
</dbReference>
<name>A0AAV7QE24_PLEWA</name>
<feature type="region of interest" description="Disordered" evidence="1">
    <location>
        <begin position="47"/>
        <end position="101"/>
    </location>
</feature>
<dbReference type="Proteomes" id="UP001066276">
    <property type="component" value="Chromosome 6"/>
</dbReference>
<feature type="compositionally biased region" description="Basic and acidic residues" evidence="1">
    <location>
        <begin position="47"/>
        <end position="63"/>
    </location>
</feature>
<accession>A0AAV7QE24</accession>
<proteinExistence type="predicted"/>
<evidence type="ECO:0000313" key="3">
    <source>
        <dbReference type="Proteomes" id="UP001066276"/>
    </source>
</evidence>
<gene>
    <name evidence="2" type="ORF">NDU88_004182</name>
</gene>